<dbReference type="GO" id="GO:0010436">
    <property type="term" value="F:carotenoid dioxygenase activity"/>
    <property type="evidence" value="ECO:0007669"/>
    <property type="project" value="TreeGrafter"/>
</dbReference>
<sequence>MDSKDLFNNNNNETSKECPISPLFECFPECLVDVFADVQGVIPPWLSGSLVRVGPGKFKYGEQEVKHWFDGAGILHKFSVAEGRVTFQSKFIESEAYKNNTAQQRITVAEFGTSITP</sequence>
<reference evidence="6" key="1">
    <citation type="submission" date="2020-06" db="EMBL/GenBank/DDBJ databases">
        <title>Draft genome of Bugula neritina, a colonial animal packing powerful symbionts and potential medicines.</title>
        <authorList>
            <person name="Rayko M."/>
        </authorList>
    </citation>
    <scope>NUCLEOTIDE SEQUENCE [LARGE SCALE GENOMIC DNA]</scope>
    <source>
        <strain evidence="6">Kwan_BN1</strain>
    </source>
</reference>
<dbReference type="Proteomes" id="UP000593567">
    <property type="component" value="Unassembled WGS sequence"/>
</dbReference>
<comment type="caution">
    <text evidence="6">The sequence shown here is derived from an EMBL/GenBank/DDBJ whole genome shotgun (WGS) entry which is preliminary data.</text>
</comment>
<organism evidence="6 7">
    <name type="scientific">Bugula neritina</name>
    <name type="common">Brown bryozoan</name>
    <name type="synonym">Sertularia neritina</name>
    <dbReference type="NCBI Taxonomy" id="10212"/>
    <lineage>
        <taxon>Eukaryota</taxon>
        <taxon>Metazoa</taxon>
        <taxon>Spiralia</taxon>
        <taxon>Lophotrochozoa</taxon>
        <taxon>Bryozoa</taxon>
        <taxon>Gymnolaemata</taxon>
        <taxon>Cheilostomatida</taxon>
        <taxon>Flustrina</taxon>
        <taxon>Buguloidea</taxon>
        <taxon>Bugulidae</taxon>
        <taxon>Bugula</taxon>
    </lineage>
</organism>
<comment type="similarity">
    <text evidence="2">Belongs to the carotenoid oxygenase family.</text>
</comment>
<keyword evidence="4" id="KW-0560">Oxidoreductase</keyword>
<evidence type="ECO:0000256" key="3">
    <source>
        <dbReference type="ARBA" id="ARBA00022723"/>
    </source>
</evidence>
<dbReference type="PANTHER" id="PTHR10543:SF24">
    <property type="entry name" value="CAROTENOID ISOMEROOXYGENASE"/>
    <property type="match status" value="1"/>
</dbReference>
<dbReference type="GO" id="GO:0016121">
    <property type="term" value="P:carotene catabolic process"/>
    <property type="evidence" value="ECO:0007669"/>
    <property type="project" value="TreeGrafter"/>
</dbReference>
<protein>
    <submittedName>
        <fullName evidence="6">BCO2</fullName>
    </submittedName>
</protein>
<comment type="cofactor">
    <cofactor evidence="1">
        <name>Fe(2+)</name>
        <dbReference type="ChEBI" id="CHEBI:29033"/>
    </cofactor>
</comment>
<keyword evidence="5" id="KW-0408">Iron</keyword>
<dbReference type="InterPro" id="IPR004294">
    <property type="entry name" value="Carotenoid_Oase"/>
</dbReference>
<dbReference type="Pfam" id="PF03055">
    <property type="entry name" value="RPE65"/>
    <property type="match status" value="1"/>
</dbReference>
<dbReference type="EMBL" id="VXIV02000862">
    <property type="protein sequence ID" value="KAF6035553.1"/>
    <property type="molecule type" value="Genomic_DNA"/>
</dbReference>
<dbReference type="AlphaFoldDB" id="A0A7J7KBG7"/>
<evidence type="ECO:0000256" key="1">
    <source>
        <dbReference type="ARBA" id="ARBA00001954"/>
    </source>
</evidence>
<evidence type="ECO:0000313" key="7">
    <source>
        <dbReference type="Proteomes" id="UP000593567"/>
    </source>
</evidence>
<evidence type="ECO:0000313" key="6">
    <source>
        <dbReference type="EMBL" id="KAF6035553.1"/>
    </source>
</evidence>
<evidence type="ECO:0000256" key="5">
    <source>
        <dbReference type="ARBA" id="ARBA00023004"/>
    </source>
</evidence>
<keyword evidence="3" id="KW-0479">Metal-binding</keyword>
<dbReference type="OrthoDB" id="407010at2759"/>
<gene>
    <name evidence="6" type="ORF">EB796_006136</name>
</gene>
<dbReference type="PANTHER" id="PTHR10543">
    <property type="entry name" value="BETA-CAROTENE DIOXYGENASE"/>
    <property type="match status" value="1"/>
</dbReference>
<dbReference type="GO" id="GO:0046872">
    <property type="term" value="F:metal ion binding"/>
    <property type="evidence" value="ECO:0007669"/>
    <property type="project" value="UniProtKB-KW"/>
</dbReference>
<keyword evidence="7" id="KW-1185">Reference proteome</keyword>
<proteinExistence type="inferred from homology"/>
<name>A0A7J7KBG7_BUGNE</name>
<accession>A0A7J7KBG7</accession>
<evidence type="ECO:0000256" key="2">
    <source>
        <dbReference type="ARBA" id="ARBA00006787"/>
    </source>
</evidence>
<evidence type="ECO:0000256" key="4">
    <source>
        <dbReference type="ARBA" id="ARBA00023002"/>
    </source>
</evidence>